<comment type="caution">
    <text evidence="2">The sequence shown here is derived from an EMBL/GenBank/DDBJ whole genome shotgun (WGS) entry which is preliminary data.</text>
</comment>
<sequence length="112" mass="12448">MARSSESTTERTCCSRLKDHHRLTCYGFPYGFKPPPDGRRRRGAFGRGRACGLFGPVPTAPPPAAPNGQTHDNCGKLDHQDDDRDTGHRDQKDAPQRAEVFFCLRRGSPAPR</sequence>
<name>A0A8J3R8M4_9ACTN</name>
<evidence type="ECO:0000313" key="3">
    <source>
        <dbReference type="Proteomes" id="UP000610966"/>
    </source>
</evidence>
<proteinExistence type="predicted"/>
<accession>A0A8J3R8M4</accession>
<dbReference type="Proteomes" id="UP000610966">
    <property type="component" value="Unassembled WGS sequence"/>
</dbReference>
<organism evidence="2 3">
    <name type="scientific">Sphaerimonospora thailandensis</name>
    <dbReference type="NCBI Taxonomy" id="795644"/>
    <lineage>
        <taxon>Bacteria</taxon>
        <taxon>Bacillati</taxon>
        <taxon>Actinomycetota</taxon>
        <taxon>Actinomycetes</taxon>
        <taxon>Streptosporangiales</taxon>
        <taxon>Streptosporangiaceae</taxon>
        <taxon>Sphaerimonospora</taxon>
    </lineage>
</organism>
<feature type="region of interest" description="Disordered" evidence="1">
    <location>
        <begin position="29"/>
        <end position="112"/>
    </location>
</feature>
<evidence type="ECO:0000313" key="2">
    <source>
        <dbReference type="EMBL" id="GIH69372.1"/>
    </source>
</evidence>
<reference evidence="2" key="1">
    <citation type="submission" date="2021-01" db="EMBL/GenBank/DDBJ databases">
        <title>Whole genome shotgun sequence of Sphaerimonospora thailandensis NBRC 107569.</title>
        <authorList>
            <person name="Komaki H."/>
            <person name="Tamura T."/>
        </authorList>
    </citation>
    <scope>NUCLEOTIDE SEQUENCE</scope>
    <source>
        <strain evidence="2">NBRC 107569</strain>
    </source>
</reference>
<gene>
    <name evidence="2" type="ORF">Mth01_16250</name>
</gene>
<feature type="compositionally biased region" description="Basic and acidic residues" evidence="1">
    <location>
        <begin position="73"/>
        <end position="96"/>
    </location>
</feature>
<keyword evidence="3" id="KW-1185">Reference proteome</keyword>
<protein>
    <submittedName>
        <fullName evidence="2">Uncharacterized protein</fullName>
    </submittedName>
</protein>
<evidence type="ECO:0000256" key="1">
    <source>
        <dbReference type="SAM" id="MobiDB-lite"/>
    </source>
</evidence>
<dbReference type="EMBL" id="BOOG01000014">
    <property type="protein sequence ID" value="GIH69372.1"/>
    <property type="molecule type" value="Genomic_DNA"/>
</dbReference>
<dbReference type="AlphaFoldDB" id="A0A8J3R8M4"/>
<dbReference type="RefSeq" id="WP_204013823.1">
    <property type="nucleotide sequence ID" value="NZ_BOOG01000014.1"/>
</dbReference>
<feature type="compositionally biased region" description="Low complexity" evidence="1">
    <location>
        <begin position="47"/>
        <end position="57"/>
    </location>
</feature>